<gene>
    <name evidence="3" type="ORF">Taro_043417</name>
</gene>
<keyword evidence="2" id="KW-0812">Transmembrane</keyword>
<feature type="region of interest" description="Disordered" evidence="1">
    <location>
        <begin position="610"/>
        <end position="629"/>
    </location>
</feature>
<comment type="caution">
    <text evidence="3">The sequence shown here is derived from an EMBL/GenBank/DDBJ whole genome shotgun (WGS) entry which is preliminary data.</text>
</comment>
<sequence length="629" mass="65953">MAVASFPAGSECVAAVAGCACFERGCCSACAVVGFVLGLRIHVGVSRRLREPTCGVAFTGAGLWSMEPVEGVLALLAVPLLWVGVDRAKQMLVCRVAPLVKQCDTCLWLLPALGWLVVNFGKVFPEFFSAGSGRSEFEVSIVWLVVVALPSRLRCIAWLPCVLVRFPRIVGCCPGENGALVVLVEVLPEPVVLLPLIRWLASFLTPYGLCQMVVWAVGAVFSHCGDLCGEGPYPCAFLRLSWLLPSCVWFPCGAIGVELSTSGTPCAGRCLVAIPLLLWGGYFALSSLGPFEVDVLSLTSVVVTFPVQVVDILSCLALLTSDVFLRFASARLLAVAKLCVAIQRSLVDDLLAFSSVAVSTWDLYLAVVFLVSLVRVVPVQLVMVVNTGKSWCDLAFRLSVVCGMTGLVATEVPVATVIPIATAFAAWQTDLLGFCGTQGGCILVTVWAAVVIRFVSRRPAPSRSGGQRLKALAGFPFPFLLPPLLSEGESFPLSDGWSLVASATRVELGSGVVEQGGGGHGVVKAPFVVVATPGCSIPAVRLPPVVATAEHVVTSEKASPRSDATLSRHALADGPSGGLQKGYRACLCLLGLSRLQASCAISVEGVAPGGGRDQVTDLEQKGKTVGTAA</sequence>
<evidence type="ECO:0000256" key="2">
    <source>
        <dbReference type="SAM" id="Phobius"/>
    </source>
</evidence>
<evidence type="ECO:0000313" key="3">
    <source>
        <dbReference type="EMBL" id="MQM10525.1"/>
    </source>
</evidence>
<organism evidence="3 4">
    <name type="scientific">Colocasia esculenta</name>
    <name type="common">Wild taro</name>
    <name type="synonym">Arum esculentum</name>
    <dbReference type="NCBI Taxonomy" id="4460"/>
    <lineage>
        <taxon>Eukaryota</taxon>
        <taxon>Viridiplantae</taxon>
        <taxon>Streptophyta</taxon>
        <taxon>Embryophyta</taxon>
        <taxon>Tracheophyta</taxon>
        <taxon>Spermatophyta</taxon>
        <taxon>Magnoliopsida</taxon>
        <taxon>Liliopsida</taxon>
        <taxon>Araceae</taxon>
        <taxon>Aroideae</taxon>
        <taxon>Colocasieae</taxon>
        <taxon>Colocasia</taxon>
    </lineage>
</organism>
<feature type="transmembrane region" description="Helical" evidence="2">
    <location>
        <begin position="240"/>
        <end position="259"/>
    </location>
</feature>
<feature type="transmembrane region" description="Helical" evidence="2">
    <location>
        <begin position="105"/>
        <end position="121"/>
    </location>
</feature>
<evidence type="ECO:0000256" key="1">
    <source>
        <dbReference type="SAM" id="MobiDB-lite"/>
    </source>
</evidence>
<protein>
    <submittedName>
        <fullName evidence="3">Uncharacterized protein</fullName>
    </submittedName>
</protein>
<dbReference type="Proteomes" id="UP000652761">
    <property type="component" value="Unassembled WGS sequence"/>
</dbReference>
<accession>A0A843X0N9</accession>
<reference evidence="3" key="1">
    <citation type="submission" date="2017-07" db="EMBL/GenBank/DDBJ databases">
        <title>Taro Niue Genome Assembly and Annotation.</title>
        <authorList>
            <person name="Atibalentja N."/>
            <person name="Keating K."/>
            <person name="Fields C.J."/>
        </authorList>
    </citation>
    <scope>NUCLEOTIDE SEQUENCE</scope>
    <source>
        <strain evidence="3">Niue_2</strain>
        <tissue evidence="3">Leaf</tissue>
    </source>
</reference>
<proteinExistence type="predicted"/>
<keyword evidence="2" id="KW-0472">Membrane</keyword>
<keyword evidence="2" id="KW-1133">Transmembrane helix</keyword>
<feature type="transmembrane region" description="Helical" evidence="2">
    <location>
        <begin position="68"/>
        <end position="85"/>
    </location>
</feature>
<evidence type="ECO:0000313" key="4">
    <source>
        <dbReference type="Proteomes" id="UP000652761"/>
    </source>
</evidence>
<feature type="transmembrane region" description="Helical" evidence="2">
    <location>
        <begin position="295"/>
        <end position="316"/>
    </location>
</feature>
<feature type="transmembrane region" description="Helical" evidence="2">
    <location>
        <begin position="431"/>
        <end position="455"/>
    </location>
</feature>
<feature type="transmembrane region" description="Helical" evidence="2">
    <location>
        <begin position="363"/>
        <end position="386"/>
    </location>
</feature>
<feature type="transmembrane region" description="Helical" evidence="2">
    <location>
        <begin position="271"/>
        <end position="289"/>
    </location>
</feature>
<keyword evidence="4" id="KW-1185">Reference proteome</keyword>
<feature type="transmembrane region" description="Helical" evidence="2">
    <location>
        <begin position="398"/>
        <end position="425"/>
    </location>
</feature>
<name>A0A843X0N9_COLES</name>
<dbReference type="AlphaFoldDB" id="A0A843X0N9"/>
<dbReference type="EMBL" id="NMUH01004693">
    <property type="protein sequence ID" value="MQM10525.1"/>
    <property type="molecule type" value="Genomic_DNA"/>
</dbReference>